<dbReference type="InterPro" id="IPR004360">
    <property type="entry name" value="Glyas_Fos-R_dOase_dom"/>
</dbReference>
<dbReference type="InterPro" id="IPR037523">
    <property type="entry name" value="VOC_core"/>
</dbReference>
<proteinExistence type="predicted"/>
<evidence type="ECO:0000259" key="1">
    <source>
        <dbReference type="PROSITE" id="PS51819"/>
    </source>
</evidence>
<dbReference type="InterPro" id="IPR052164">
    <property type="entry name" value="Anthracycline_SecMetBiosynth"/>
</dbReference>
<keyword evidence="3" id="KW-1185">Reference proteome</keyword>
<dbReference type="PANTHER" id="PTHR33993">
    <property type="entry name" value="GLYOXALASE-RELATED"/>
    <property type="match status" value="1"/>
</dbReference>
<dbReference type="RefSeq" id="WP_143371319.1">
    <property type="nucleotide sequence ID" value="NZ_VJVZ01000001.1"/>
</dbReference>
<name>A0A552V9E8_9FLAO</name>
<evidence type="ECO:0000313" key="2">
    <source>
        <dbReference type="EMBL" id="TRW27093.1"/>
    </source>
</evidence>
<dbReference type="SUPFAM" id="SSF54593">
    <property type="entry name" value="Glyoxalase/Bleomycin resistance protein/Dihydroxybiphenyl dioxygenase"/>
    <property type="match status" value="1"/>
</dbReference>
<dbReference type="InterPro" id="IPR029068">
    <property type="entry name" value="Glyas_Bleomycin-R_OHBP_Dase"/>
</dbReference>
<dbReference type="EMBL" id="VJVZ01000001">
    <property type="protein sequence ID" value="TRW27093.1"/>
    <property type="molecule type" value="Genomic_DNA"/>
</dbReference>
<feature type="domain" description="VOC" evidence="1">
    <location>
        <begin position="4"/>
        <end position="117"/>
    </location>
</feature>
<organism evidence="2 3">
    <name type="scientific">Flavobacterium zepuense</name>
    <dbReference type="NCBI Taxonomy" id="2593302"/>
    <lineage>
        <taxon>Bacteria</taxon>
        <taxon>Pseudomonadati</taxon>
        <taxon>Bacteroidota</taxon>
        <taxon>Flavobacteriia</taxon>
        <taxon>Flavobacteriales</taxon>
        <taxon>Flavobacteriaceae</taxon>
        <taxon>Flavobacterium</taxon>
    </lineage>
</organism>
<dbReference type="Pfam" id="PF00903">
    <property type="entry name" value="Glyoxalase"/>
    <property type="match status" value="1"/>
</dbReference>
<dbReference type="Proteomes" id="UP000320643">
    <property type="component" value="Unassembled WGS sequence"/>
</dbReference>
<dbReference type="OrthoDB" id="9796521at2"/>
<sequence>MKTSVHPVVFFDIGCKDLEKNTLFYQNLFGWSPTGIPFANLIDTGTSDGIEGQITALGHEPHNYVMVYIQVDDINAHLEHVVSEGGQKVLGPITLPGGKQFAWFKDPEENMLGLVTKP</sequence>
<reference evidence="2 3" key="1">
    <citation type="submission" date="2019-07" db="EMBL/GenBank/DDBJ databases">
        <title>Flavobacterium sp. nov., isolated from glacier ice.</title>
        <authorList>
            <person name="Liu Q."/>
            <person name="Xin Y.-H."/>
        </authorList>
    </citation>
    <scope>NUCLEOTIDE SEQUENCE [LARGE SCALE GENOMIC DNA]</scope>
    <source>
        <strain evidence="2 3">ZT4R6</strain>
    </source>
</reference>
<protein>
    <submittedName>
        <fullName evidence="2">VOC family protein</fullName>
    </submittedName>
</protein>
<gene>
    <name evidence="2" type="ORF">FMM05_00130</name>
</gene>
<dbReference type="AlphaFoldDB" id="A0A552V9E8"/>
<accession>A0A552V9E8</accession>
<evidence type="ECO:0000313" key="3">
    <source>
        <dbReference type="Proteomes" id="UP000320643"/>
    </source>
</evidence>
<dbReference type="PANTHER" id="PTHR33993:SF2">
    <property type="entry name" value="VOC DOMAIN-CONTAINING PROTEIN"/>
    <property type="match status" value="1"/>
</dbReference>
<dbReference type="Gene3D" id="3.10.180.10">
    <property type="entry name" value="2,3-Dihydroxybiphenyl 1,2-Dioxygenase, domain 1"/>
    <property type="match status" value="1"/>
</dbReference>
<dbReference type="PROSITE" id="PS51819">
    <property type="entry name" value="VOC"/>
    <property type="match status" value="1"/>
</dbReference>
<comment type="caution">
    <text evidence="2">The sequence shown here is derived from an EMBL/GenBank/DDBJ whole genome shotgun (WGS) entry which is preliminary data.</text>
</comment>